<dbReference type="EMBL" id="CP045273">
    <property type="protein sequence ID" value="QJX80474.1"/>
    <property type="molecule type" value="Genomic_DNA"/>
</dbReference>
<sequence length="263" mass="29779">MKIFASGTVAILVSFVLIGVGFSGDSSSDDKQASKEVSNDAEEPEETEEEQANITKEQYENVQIGATQNQIKKELGEVTEDNIIQSKGRTMWSYSDDNFGLAYIYFSNKDKKVVLKSELGLLSENSNTETSKDGTVDLNDWKVQVKDIAGSDKSETEKFDEVSKLAMEYSLTDQELKEFEDYIVNEYKTNNYLKDIHNDEYMLTNIFKSTAIDEHYSSSTPIKEFAFDFLQNTKYTYRGAEVVGSQFVLANEKQMNDSLALMK</sequence>
<geneLocation type="plasmid" evidence="4">
    <name>pfdu301a</name>
</geneLocation>
<evidence type="ECO:0000256" key="1">
    <source>
        <dbReference type="ARBA" id="ARBA00022729"/>
    </source>
</evidence>
<dbReference type="Gene3D" id="3.30.1450.10">
    <property type="match status" value="1"/>
</dbReference>
<feature type="compositionally biased region" description="Acidic residues" evidence="2">
    <location>
        <begin position="39"/>
        <end position="51"/>
    </location>
</feature>
<evidence type="ECO:0000313" key="4">
    <source>
        <dbReference type="Proteomes" id="UP000501076"/>
    </source>
</evidence>
<gene>
    <name evidence="3" type="ORF">FDZ14_30770</name>
</gene>
<proteinExistence type="predicted"/>
<name>A0A6M6E4F5_PRIMG</name>
<feature type="region of interest" description="Disordered" evidence="2">
    <location>
        <begin position="25"/>
        <end position="53"/>
    </location>
</feature>
<dbReference type="RefSeq" id="WP_171778465.1">
    <property type="nucleotide sequence ID" value="NZ_CP045273.1"/>
</dbReference>
<keyword evidence="1" id="KW-0732">Signal</keyword>
<evidence type="ECO:0000256" key="2">
    <source>
        <dbReference type="SAM" id="MobiDB-lite"/>
    </source>
</evidence>
<evidence type="ECO:0000313" key="3">
    <source>
        <dbReference type="EMBL" id="QJX80474.1"/>
    </source>
</evidence>
<organism evidence="3 4">
    <name type="scientific">Priestia megaterium</name>
    <name type="common">Bacillus megaterium</name>
    <dbReference type="NCBI Taxonomy" id="1404"/>
    <lineage>
        <taxon>Bacteria</taxon>
        <taxon>Bacillati</taxon>
        <taxon>Bacillota</taxon>
        <taxon>Bacilli</taxon>
        <taxon>Bacillales</taxon>
        <taxon>Bacillaceae</taxon>
        <taxon>Priestia</taxon>
    </lineage>
</organism>
<protein>
    <submittedName>
        <fullName evidence="3">Uncharacterized protein</fullName>
    </submittedName>
</protein>
<dbReference type="Proteomes" id="UP000501076">
    <property type="component" value="Plasmid pFDU301A"/>
</dbReference>
<feature type="compositionally biased region" description="Basic and acidic residues" evidence="2">
    <location>
        <begin position="28"/>
        <end position="38"/>
    </location>
</feature>
<keyword evidence="3" id="KW-0614">Plasmid</keyword>
<accession>A0A6M6E4F5</accession>
<dbReference type="InterPro" id="IPR037873">
    <property type="entry name" value="BamE-like"/>
</dbReference>
<dbReference type="AlphaFoldDB" id="A0A6M6E4F5"/>
<reference evidence="3 4" key="1">
    <citation type="submission" date="2019-10" db="EMBL/GenBank/DDBJ databases">
        <title>Complete genome sequences for adaption low water activity.</title>
        <authorList>
            <person name="Zhao L."/>
            <person name="Zhong J."/>
        </authorList>
    </citation>
    <scope>NUCLEOTIDE SEQUENCE [LARGE SCALE GENOMIC DNA]</scope>
    <source>
        <strain evidence="3 4">FDU301</strain>
        <plasmid evidence="4">pfdu301a</plasmid>
    </source>
</reference>